<proteinExistence type="predicted"/>
<evidence type="ECO:0000259" key="2">
    <source>
        <dbReference type="Pfam" id="PF22980"/>
    </source>
</evidence>
<comment type="caution">
    <text evidence="3">The sequence shown here is derived from an EMBL/GenBank/DDBJ whole genome shotgun (WGS) entry which is preliminary data.</text>
</comment>
<feature type="domain" description="Myb-like DNA-binding" evidence="2">
    <location>
        <begin position="9"/>
        <end position="56"/>
    </location>
</feature>
<protein>
    <recommendedName>
        <fullName evidence="2">Myb-like DNA-binding domain-containing protein</fullName>
    </recommendedName>
</protein>
<gene>
    <name evidence="3" type="ORF">EDD36DRAFT_486823</name>
</gene>
<evidence type="ECO:0000313" key="3">
    <source>
        <dbReference type="EMBL" id="KAI1614093.1"/>
    </source>
</evidence>
<dbReference type="InterPro" id="IPR054505">
    <property type="entry name" value="Myb_DNA-bind_8"/>
</dbReference>
<organism evidence="3 4">
    <name type="scientific">Exophiala viscosa</name>
    <dbReference type="NCBI Taxonomy" id="2486360"/>
    <lineage>
        <taxon>Eukaryota</taxon>
        <taxon>Fungi</taxon>
        <taxon>Dikarya</taxon>
        <taxon>Ascomycota</taxon>
        <taxon>Pezizomycotina</taxon>
        <taxon>Eurotiomycetes</taxon>
        <taxon>Chaetothyriomycetidae</taxon>
        <taxon>Chaetothyriales</taxon>
        <taxon>Herpotrichiellaceae</taxon>
        <taxon>Exophiala</taxon>
    </lineage>
</organism>
<name>A0AAN6IE51_9EURO</name>
<accession>A0AAN6IE51</accession>
<feature type="compositionally biased region" description="Acidic residues" evidence="1">
    <location>
        <begin position="117"/>
        <end position="126"/>
    </location>
</feature>
<dbReference type="Pfam" id="PF22980">
    <property type="entry name" value="Myb_DNA-bind_8"/>
    <property type="match status" value="1"/>
</dbReference>
<reference evidence="3" key="1">
    <citation type="journal article" date="2022" name="bioRxiv">
        <title>Deciphering the potential niche of two novel black yeast fungi from a biological soil crust based on their genomes, phenotypes, and melanin regulation.</title>
        <authorList>
            <consortium name="DOE Joint Genome Institute"/>
            <person name="Carr E.C."/>
            <person name="Barton Q."/>
            <person name="Grambo S."/>
            <person name="Sullivan M."/>
            <person name="Renfro C.M."/>
            <person name="Kuo A."/>
            <person name="Pangilinan J."/>
            <person name="Lipzen A."/>
            <person name="Keymanesh K."/>
            <person name="Savage E."/>
            <person name="Barry K."/>
            <person name="Grigoriev I.V."/>
            <person name="Riekhof W.R."/>
            <person name="Harris S.S."/>
        </authorList>
    </citation>
    <scope>NUCLEOTIDE SEQUENCE</scope>
    <source>
        <strain evidence="3">JF 03-4F</strain>
    </source>
</reference>
<feature type="region of interest" description="Disordered" evidence="1">
    <location>
        <begin position="56"/>
        <end position="126"/>
    </location>
</feature>
<dbReference type="AlphaFoldDB" id="A0AAN6IE51"/>
<dbReference type="EMBL" id="MU404353">
    <property type="protein sequence ID" value="KAI1614093.1"/>
    <property type="molecule type" value="Genomic_DNA"/>
</dbReference>
<evidence type="ECO:0000256" key="1">
    <source>
        <dbReference type="SAM" id="MobiDB-lite"/>
    </source>
</evidence>
<dbReference type="Proteomes" id="UP001203852">
    <property type="component" value="Unassembled WGS sequence"/>
</dbReference>
<evidence type="ECO:0000313" key="4">
    <source>
        <dbReference type="Proteomes" id="UP001203852"/>
    </source>
</evidence>
<sequence length="126" mass="13520">MAPRGDVSDDFNFIMTCVKHLGGDFKPNLEKVAEDVGAKSGNACYHRLWRIKKDWGLAGNSNKAGVPKSSPGLKRKAAAPAKKANGEENGSEELSPKKKPRNSKAQAAEAIKKEADVEAEEEDAGK</sequence>
<keyword evidence="4" id="KW-1185">Reference proteome</keyword>